<evidence type="ECO:0000259" key="6">
    <source>
        <dbReference type="Pfam" id="PF00425"/>
    </source>
</evidence>
<dbReference type="InterPro" id="IPR005801">
    <property type="entry name" value="ADC_synthase"/>
</dbReference>
<dbReference type="GO" id="GO:0005737">
    <property type="term" value="C:cytoplasm"/>
    <property type="evidence" value="ECO:0007669"/>
    <property type="project" value="TreeGrafter"/>
</dbReference>
<dbReference type="InterPro" id="IPR017926">
    <property type="entry name" value="GATASE"/>
</dbReference>
<evidence type="ECO:0000256" key="2">
    <source>
        <dbReference type="ARBA" id="ARBA00013139"/>
    </source>
</evidence>
<dbReference type="Proteomes" id="UP000312032">
    <property type="component" value="Unassembled WGS sequence"/>
</dbReference>
<dbReference type="Pfam" id="PF00425">
    <property type="entry name" value="Chorismate_bind"/>
    <property type="match status" value="1"/>
</dbReference>
<dbReference type="Pfam" id="PF00117">
    <property type="entry name" value="GATase"/>
    <property type="match status" value="1"/>
</dbReference>
<dbReference type="InterPro" id="IPR005802">
    <property type="entry name" value="ADC_synth_comp_1"/>
</dbReference>
<accession>A0A5C4U2Z6</accession>
<dbReference type="PANTHER" id="PTHR11236:SF18">
    <property type="entry name" value="AMINODEOXYCHORISMATE SYNTHASE"/>
    <property type="match status" value="1"/>
</dbReference>
<comment type="caution">
    <text evidence="8">The sequence shown here is derived from an EMBL/GenBank/DDBJ whole genome shotgun (WGS) entry which is preliminary data.</text>
</comment>
<dbReference type="Gene3D" id="3.40.50.880">
    <property type="match status" value="1"/>
</dbReference>
<gene>
    <name evidence="8" type="primary">pabB</name>
    <name evidence="8" type="ORF">FHE74_08425</name>
</gene>
<organism evidence="8 9">
    <name type="scientific">Corynebacterium tapiri</name>
    <dbReference type="NCBI Taxonomy" id="1448266"/>
    <lineage>
        <taxon>Bacteria</taxon>
        <taxon>Bacillati</taxon>
        <taxon>Actinomycetota</taxon>
        <taxon>Actinomycetes</taxon>
        <taxon>Mycobacteriales</taxon>
        <taxon>Corynebacteriaceae</taxon>
        <taxon>Corynebacterium</taxon>
    </lineage>
</organism>
<dbReference type="CDD" id="cd01743">
    <property type="entry name" value="GATase1_Anthranilate_Synthase"/>
    <property type="match status" value="1"/>
</dbReference>
<dbReference type="Pfam" id="PF04715">
    <property type="entry name" value="Anth_synt_I_N"/>
    <property type="match status" value="1"/>
</dbReference>
<dbReference type="InterPro" id="IPR019999">
    <property type="entry name" value="Anth_synth_I-like"/>
</dbReference>
<dbReference type="EMBL" id="VDHJ01000011">
    <property type="protein sequence ID" value="TNL96046.1"/>
    <property type="molecule type" value="Genomic_DNA"/>
</dbReference>
<dbReference type="InterPro" id="IPR015890">
    <property type="entry name" value="Chorismate_C"/>
</dbReference>
<keyword evidence="4" id="KW-0315">Glutamine amidotransferase</keyword>
<dbReference type="InterPro" id="IPR006805">
    <property type="entry name" value="Anth_synth_I_N"/>
</dbReference>
<dbReference type="Gene3D" id="3.60.120.10">
    <property type="entry name" value="Anthranilate synthase"/>
    <property type="match status" value="1"/>
</dbReference>
<dbReference type="PROSITE" id="PS51273">
    <property type="entry name" value="GATASE_TYPE_1"/>
    <property type="match status" value="1"/>
</dbReference>
<name>A0A5C4U2Z6_9CORY</name>
<dbReference type="RefSeq" id="WP_139466069.1">
    <property type="nucleotide sequence ID" value="NZ_VDHJ01000011.1"/>
</dbReference>
<dbReference type="InterPro" id="IPR006221">
    <property type="entry name" value="TrpG/PapA_dom"/>
</dbReference>
<evidence type="ECO:0000259" key="5">
    <source>
        <dbReference type="Pfam" id="PF00117"/>
    </source>
</evidence>
<sequence length="638" mass="69279">MRILVIDNVDSFTWNLVSYVEDLTGTRPTVISNAEPGWDARRMSEFDAIIVSPGPGSPRVPADVGLSALAFTEVQVPTLGVCLGHQLLGHVFGAQVVRAPEPVHGQVHTITHTGAELFRGLPESLPVVRYHSLIASQVPPELEVTATTEDGLVMAMQHTRLPYWGVQFHPESIGGFDGHQLIANFLRLARRWRLHVHTVDLQVDAASVYEALFAKSEHAFWLDSSAPELPNGRYSYLGDASGPLARVRSGSEPGFFDWLERDLSAFDVDADVDFDFTLGWVGALGYGLKQECGSAGVDSAEPNYALIFADRAVVIDHLEHRVHLIALLGSEHDAQQVRWCAETAERLSGLSASAAGSIGELSDLRLEHSKADYLGLIAHCLEEIRAGNSYEVCLTNRLYATGRLHVDNAYRRLRDNNPTPFGALLKSGDLALLSSSPERFIRIDRFGRAESKPIKGTRPRSADPSVDAALKADLASHPKDRAENLMIVDLVRNDLTAFAQAGSVRVDKLWDVESYATVHQLVSTVSCQLAAGVSPVRLVRAAFPGGSMTGAPKIRTMEIIDRLEGVGRGLYSGAIGYFSLNGAVDLSMTIRTIVAQPDGITYGVGGAILALSDPEDEWAEIQTKSAPLLRLLGQEFPS</sequence>
<dbReference type="PRINTS" id="PR00097">
    <property type="entry name" value="ANTSNTHASEII"/>
</dbReference>
<keyword evidence="3 8" id="KW-0808">Transferase</keyword>
<dbReference type="NCBIfam" id="TIGR00553">
    <property type="entry name" value="pabB"/>
    <property type="match status" value="1"/>
</dbReference>
<dbReference type="PRINTS" id="PR00099">
    <property type="entry name" value="CPSGATASE"/>
</dbReference>
<dbReference type="PRINTS" id="PR00096">
    <property type="entry name" value="GATASE"/>
</dbReference>
<evidence type="ECO:0000256" key="3">
    <source>
        <dbReference type="ARBA" id="ARBA00022679"/>
    </source>
</evidence>
<feature type="domain" description="Glutamine amidotransferase" evidence="5">
    <location>
        <begin position="4"/>
        <end position="186"/>
    </location>
</feature>
<comment type="similarity">
    <text evidence="1">In the C-terminal section; belongs to the anthranilate synthase component I family.</text>
</comment>
<dbReference type="EC" id="2.6.1.85" evidence="2"/>
<dbReference type="OrthoDB" id="3518032at2"/>
<reference evidence="8 9" key="1">
    <citation type="submission" date="2019-06" db="EMBL/GenBank/DDBJ databases">
        <authorList>
            <person name="Li J."/>
        </authorList>
    </citation>
    <scope>NUCLEOTIDE SEQUENCE [LARGE SCALE GENOMIC DNA]</scope>
    <source>
        <strain evidence="8 9">LMG 28165</strain>
    </source>
</reference>
<protein>
    <recommendedName>
        <fullName evidence="2">aminodeoxychorismate synthase</fullName>
        <ecNumber evidence="2">2.6.1.85</ecNumber>
    </recommendedName>
</protein>
<dbReference type="InterPro" id="IPR029062">
    <property type="entry name" value="Class_I_gatase-like"/>
</dbReference>
<dbReference type="PANTHER" id="PTHR11236">
    <property type="entry name" value="AMINOBENZOATE/ANTHRANILATE SYNTHASE"/>
    <property type="match status" value="1"/>
</dbReference>
<evidence type="ECO:0000313" key="8">
    <source>
        <dbReference type="EMBL" id="TNL96046.1"/>
    </source>
</evidence>
<proteinExistence type="inferred from homology"/>
<dbReference type="AlphaFoldDB" id="A0A5C4U2Z6"/>
<evidence type="ECO:0000256" key="4">
    <source>
        <dbReference type="ARBA" id="ARBA00022962"/>
    </source>
</evidence>
<keyword evidence="8" id="KW-0032">Aminotransferase</keyword>
<feature type="domain" description="Anthranilate synthase component I N-terminal" evidence="7">
    <location>
        <begin position="203"/>
        <end position="324"/>
    </location>
</feature>
<keyword evidence="9" id="KW-1185">Reference proteome</keyword>
<evidence type="ECO:0000256" key="1">
    <source>
        <dbReference type="ARBA" id="ARBA00005970"/>
    </source>
</evidence>
<dbReference type="NCBIfam" id="TIGR00566">
    <property type="entry name" value="trpG_papA"/>
    <property type="match status" value="1"/>
</dbReference>
<dbReference type="SUPFAM" id="SSF52317">
    <property type="entry name" value="Class I glutamine amidotransferase-like"/>
    <property type="match status" value="1"/>
</dbReference>
<dbReference type="GO" id="GO:0009396">
    <property type="term" value="P:folic acid-containing compound biosynthetic process"/>
    <property type="evidence" value="ECO:0007669"/>
    <property type="project" value="InterPro"/>
</dbReference>
<feature type="domain" description="Chorismate-utilising enzyme C-terminal" evidence="6">
    <location>
        <begin position="370"/>
        <end position="624"/>
    </location>
</feature>
<evidence type="ECO:0000259" key="7">
    <source>
        <dbReference type="Pfam" id="PF04715"/>
    </source>
</evidence>
<evidence type="ECO:0000313" key="9">
    <source>
        <dbReference type="Proteomes" id="UP000312032"/>
    </source>
</evidence>
<dbReference type="GO" id="GO:0000162">
    <property type="term" value="P:L-tryptophan biosynthetic process"/>
    <property type="evidence" value="ECO:0007669"/>
    <property type="project" value="TreeGrafter"/>
</dbReference>
<dbReference type="FunFam" id="3.40.50.880:FF:000003">
    <property type="entry name" value="Anthranilate synthase component II"/>
    <property type="match status" value="1"/>
</dbReference>
<dbReference type="GO" id="GO:0046820">
    <property type="term" value="F:4-amino-4-deoxychorismate synthase activity"/>
    <property type="evidence" value="ECO:0007669"/>
    <property type="project" value="UniProtKB-EC"/>
</dbReference>
<dbReference type="SUPFAM" id="SSF56322">
    <property type="entry name" value="ADC synthase"/>
    <property type="match status" value="1"/>
</dbReference>
<dbReference type="GO" id="GO:0008153">
    <property type="term" value="P:4-aminobenzoate biosynthetic process"/>
    <property type="evidence" value="ECO:0007669"/>
    <property type="project" value="TreeGrafter"/>
</dbReference>